<comment type="similarity">
    <text evidence="10 11">Belongs to the ABC transporter superfamily. ABCF family. Uup subfamily.</text>
</comment>
<keyword evidence="15" id="KW-1185">Reference proteome</keyword>
<dbReference type="RefSeq" id="WP_190763421.1">
    <property type="nucleotide sequence ID" value="NZ_JACXLD010000002.1"/>
</dbReference>
<dbReference type="HAMAP" id="MF_00848">
    <property type="entry name" value="Uup"/>
    <property type="match status" value="1"/>
</dbReference>
<feature type="compositionally biased region" description="Basic and acidic residues" evidence="12">
    <location>
        <begin position="286"/>
        <end position="298"/>
    </location>
</feature>
<dbReference type="PROSITE" id="PS00211">
    <property type="entry name" value="ABC_TRANSPORTER_1"/>
    <property type="match status" value="2"/>
</dbReference>
<comment type="catalytic activity">
    <reaction evidence="9 11">
        <text>ATP + H2O = ADP + phosphate + H(+)</text>
        <dbReference type="Rhea" id="RHEA:13065"/>
        <dbReference type="ChEBI" id="CHEBI:15377"/>
        <dbReference type="ChEBI" id="CHEBI:15378"/>
        <dbReference type="ChEBI" id="CHEBI:30616"/>
        <dbReference type="ChEBI" id="CHEBI:43474"/>
        <dbReference type="ChEBI" id="CHEBI:456216"/>
    </reaction>
</comment>
<evidence type="ECO:0000256" key="8">
    <source>
        <dbReference type="ARBA" id="ARBA00023204"/>
    </source>
</evidence>
<feature type="compositionally biased region" description="Polar residues" evidence="12">
    <location>
        <begin position="299"/>
        <end position="308"/>
    </location>
</feature>
<dbReference type="GO" id="GO:0003677">
    <property type="term" value="F:DNA binding"/>
    <property type="evidence" value="ECO:0007669"/>
    <property type="project" value="UniProtKB-UniRule"/>
</dbReference>
<dbReference type="Pfam" id="PF16326">
    <property type="entry name" value="ABC_tran_CTD"/>
    <property type="match status" value="1"/>
</dbReference>
<dbReference type="PANTHER" id="PTHR42855">
    <property type="entry name" value="ABC TRANSPORTER ATP-BINDING SUBUNIT"/>
    <property type="match status" value="1"/>
</dbReference>
<dbReference type="InterPro" id="IPR003593">
    <property type="entry name" value="AAA+_ATPase"/>
</dbReference>
<evidence type="ECO:0000256" key="10">
    <source>
        <dbReference type="ARBA" id="ARBA00061478"/>
    </source>
</evidence>
<evidence type="ECO:0000256" key="9">
    <source>
        <dbReference type="ARBA" id="ARBA00049360"/>
    </source>
</evidence>
<dbReference type="InterPro" id="IPR032781">
    <property type="entry name" value="ABC_tran_Xtn"/>
</dbReference>
<dbReference type="PROSITE" id="PS50893">
    <property type="entry name" value="ABC_TRANSPORTER_2"/>
    <property type="match status" value="2"/>
</dbReference>
<keyword evidence="1 11" id="KW-0963">Cytoplasm</keyword>
<dbReference type="FunFam" id="3.40.50.300:FF:000309">
    <property type="entry name" value="ABC transporter ATP-binding protein"/>
    <property type="match status" value="1"/>
</dbReference>
<name>A0A927BZL9_9GAMM</name>
<dbReference type="InterPro" id="IPR037118">
    <property type="entry name" value="Val-tRNA_synth_C_sf"/>
</dbReference>
<evidence type="ECO:0000256" key="2">
    <source>
        <dbReference type="ARBA" id="ARBA00022737"/>
    </source>
</evidence>
<comment type="caution">
    <text evidence="14">The sequence shown here is derived from an EMBL/GenBank/DDBJ whole genome shotgun (WGS) entry which is preliminary data.</text>
</comment>
<reference evidence="14" key="1">
    <citation type="submission" date="2020-09" db="EMBL/GenBank/DDBJ databases">
        <authorList>
            <person name="Yoon J.-W."/>
        </authorList>
    </citation>
    <scope>NUCLEOTIDE SEQUENCE</scope>
    <source>
        <strain evidence="14">KMU-158</strain>
    </source>
</reference>
<evidence type="ECO:0000313" key="14">
    <source>
        <dbReference type="EMBL" id="MBD2858523.1"/>
    </source>
</evidence>
<dbReference type="PANTHER" id="PTHR42855:SF1">
    <property type="entry name" value="ABC TRANSPORTER DOMAIN-CONTAINING PROTEIN"/>
    <property type="match status" value="1"/>
</dbReference>
<feature type="region of interest" description="Disordered" evidence="12">
    <location>
        <begin position="286"/>
        <end position="308"/>
    </location>
</feature>
<dbReference type="EC" id="3.6.1.-" evidence="11"/>
<feature type="domain" description="ABC transporter" evidence="13">
    <location>
        <begin position="316"/>
        <end position="533"/>
    </location>
</feature>
<feature type="binding site" evidence="11">
    <location>
        <begin position="348"/>
        <end position="355"/>
    </location>
    <ligand>
        <name>ATP</name>
        <dbReference type="ChEBI" id="CHEBI:30616"/>
        <label>2</label>
    </ligand>
</feature>
<evidence type="ECO:0000256" key="3">
    <source>
        <dbReference type="ARBA" id="ARBA00022741"/>
    </source>
</evidence>
<dbReference type="EMBL" id="JACXLD010000002">
    <property type="protein sequence ID" value="MBD2858523.1"/>
    <property type="molecule type" value="Genomic_DNA"/>
</dbReference>
<protein>
    <recommendedName>
        <fullName evidence="11">ATP-binding protein Uup</fullName>
        <ecNumber evidence="11">3.6.1.-</ecNumber>
    </recommendedName>
</protein>
<dbReference type="GO" id="GO:0006281">
    <property type="term" value="P:DNA repair"/>
    <property type="evidence" value="ECO:0007669"/>
    <property type="project" value="UniProtKB-KW"/>
</dbReference>
<evidence type="ECO:0000256" key="11">
    <source>
        <dbReference type="HAMAP-Rule" id="MF_00848"/>
    </source>
</evidence>
<dbReference type="GO" id="GO:0016887">
    <property type="term" value="F:ATP hydrolysis activity"/>
    <property type="evidence" value="ECO:0007669"/>
    <property type="project" value="UniProtKB-UniRule"/>
</dbReference>
<keyword evidence="2 11" id="KW-0677">Repeat</keyword>
<dbReference type="Pfam" id="PF00005">
    <property type="entry name" value="ABC_tran"/>
    <property type="match status" value="2"/>
</dbReference>
<evidence type="ECO:0000256" key="12">
    <source>
        <dbReference type="SAM" id="MobiDB-lite"/>
    </source>
</evidence>
<dbReference type="AlphaFoldDB" id="A0A927BZL9"/>
<evidence type="ECO:0000256" key="6">
    <source>
        <dbReference type="ARBA" id="ARBA00022840"/>
    </source>
</evidence>
<dbReference type="Gene3D" id="1.10.287.380">
    <property type="entry name" value="Valyl-tRNA synthetase, C-terminal domain"/>
    <property type="match status" value="1"/>
</dbReference>
<organism evidence="14 15">
    <name type="scientific">Spongiibacter pelagi</name>
    <dbReference type="NCBI Taxonomy" id="2760804"/>
    <lineage>
        <taxon>Bacteria</taxon>
        <taxon>Pseudomonadati</taxon>
        <taxon>Pseudomonadota</taxon>
        <taxon>Gammaproteobacteria</taxon>
        <taxon>Cellvibrionales</taxon>
        <taxon>Spongiibacteraceae</taxon>
        <taxon>Spongiibacter</taxon>
    </lineage>
</organism>
<dbReference type="GO" id="GO:0043022">
    <property type="term" value="F:ribosome binding"/>
    <property type="evidence" value="ECO:0007669"/>
    <property type="project" value="UniProtKB-UniRule"/>
</dbReference>
<dbReference type="Pfam" id="PF12848">
    <property type="entry name" value="ABC_tran_Xtn"/>
    <property type="match status" value="1"/>
</dbReference>
<evidence type="ECO:0000256" key="7">
    <source>
        <dbReference type="ARBA" id="ARBA00023125"/>
    </source>
</evidence>
<keyword evidence="11" id="KW-0175">Coiled coil</keyword>
<keyword evidence="6 11" id="KW-0067">ATP-binding</keyword>
<feature type="binding site" evidence="11">
    <location>
        <begin position="36"/>
        <end position="43"/>
    </location>
    <ligand>
        <name>ATP</name>
        <dbReference type="ChEBI" id="CHEBI:30616"/>
        <label>1</label>
    </ligand>
</feature>
<evidence type="ECO:0000259" key="13">
    <source>
        <dbReference type="PROSITE" id="PS50893"/>
    </source>
</evidence>
<feature type="domain" description="ABC transporter" evidence="13">
    <location>
        <begin position="4"/>
        <end position="249"/>
    </location>
</feature>
<dbReference type="SMART" id="SM00382">
    <property type="entry name" value="AAA"/>
    <property type="match status" value="2"/>
</dbReference>
<feature type="coiled-coil region" evidence="11">
    <location>
        <begin position="575"/>
        <end position="629"/>
    </location>
</feature>
<dbReference type="FunFam" id="3.40.50.300:FF:000011">
    <property type="entry name" value="Putative ABC transporter ATP-binding component"/>
    <property type="match status" value="1"/>
</dbReference>
<keyword evidence="4 11" id="KW-0227">DNA damage</keyword>
<dbReference type="CDD" id="cd03221">
    <property type="entry name" value="ABCF_EF-3"/>
    <property type="match status" value="2"/>
</dbReference>
<comment type="function">
    <text evidence="11">Probably plays a role in ribosome assembly or function. May be involved in resolution of branched DNA intermediates that result from template switching in postreplication gaps. Binds DNA and has ATPase activity.</text>
</comment>
<dbReference type="SUPFAM" id="SSF52540">
    <property type="entry name" value="P-loop containing nucleoside triphosphate hydrolases"/>
    <property type="match status" value="2"/>
</dbReference>
<dbReference type="InterPro" id="IPR027417">
    <property type="entry name" value="P-loop_NTPase"/>
</dbReference>
<feature type="region of interest" description="Disordered" evidence="12">
    <location>
        <begin position="534"/>
        <end position="566"/>
    </location>
</feature>
<dbReference type="GO" id="GO:0005737">
    <property type="term" value="C:cytoplasm"/>
    <property type="evidence" value="ECO:0007669"/>
    <property type="project" value="UniProtKB-SubCell"/>
</dbReference>
<evidence type="ECO:0000256" key="5">
    <source>
        <dbReference type="ARBA" id="ARBA00022801"/>
    </source>
</evidence>
<dbReference type="InterPro" id="IPR043686">
    <property type="entry name" value="Uup"/>
</dbReference>
<dbReference type="InterPro" id="IPR051309">
    <property type="entry name" value="ABCF_ATPase"/>
</dbReference>
<dbReference type="Proteomes" id="UP000610558">
    <property type="component" value="Unassembled WGS sequence"/>
</dbReference>
<keyword evidence="5 11" id="KW-0378">Hydrolase</keyword>
<sequence>MPLLRLSQLQLNIGEQIVFDQLDLTLRAGERLCLLGRNGCGKSTLLKVVDGSTQADSGEVWRKPGLKVARMHQNLDFAADDASVFDVVADGLEALGSTLRRYHELIQSELDDLRELESLQREIESLDGWRYQQRIESILSRLELNPEARIGGLSGGWLRRVALARALVSEPDILLLDEPTNHLDLEGILWLEQCVRDFPGCVLFVTHDRALIESLADQILELDRGKLERYDCNYQTYLERRAHKWEVEEEQNALFDKRLAQEETWIRQGIKARRTRNEGRVRALKAMRDERSQRRERQGTANLSVNQGERSGKMVAELQNVSYGIGGKNLVNNFSLLLQRGDKLALIGPNGAGKTTLLRLILGELQPDSGTIKSGTNLNIAYFDQLRDRLDEDQRVVDIVGQGSDMVTINGKDRHIMSYLSDFLFTPQRARSHFRVLSGGERARVQLACLFSQPANVLVLDEPTNDLDMETLELLESLLVDFEGTVLLVSHDRAFVDNVASNCLLFEGNGVISEHVGGFSEVAAYQARLAKRKAAGGVADKKPEPTTVASTSEQAPAAKASAPKRKLSYKDQRELDSLPDKIDELESEIARISELSADPAFYQQDGDKVTEVLQQLATLQGQLDEAMERWMDLSE</sequence>
<comment type="subcellular location">
    <subcellularLocation>
        <location evidence="11">Cytoplasm</location>
    </subcellularLocation>
    <text evidence="11">Associates with ribosomes.</text>
</comment>
<dbReference type="Gene3D" id="3.40.50.300">
    <property type="entry name" value="P-loop containing nucleotide triphosphate hydrolases"/>
    <property type="match status" value="2"/>
</dbReference>
<proteinExistence type="inferred from homology"/>
<dbReference type="InterPro" id="IPR032524">
    <property type="entry name" value="ABC_tran_C"/>
</dbReference>
<evidence type="ECO:0000256" key="1">
    <source>
        <dbReference type="ARBA" id="ARBA00022490"/>
    </source>
</evidence>
<keyword evidence="8 11" id="KW-0234">DNA repair</keyword>
<evidence type="ECO:0000313" key="15">
    <source>
        <dbReference type="Proteomes" id="UP000610558"/>
    </source>
</evidence>
<keyword evidence="7 11" id="KW-0238">DNA-binding</keyword>
<dbReference type="InterPro" id="IPR003439">
    <property type="entry name" value="ABC_transporter-like_ATP-bd"/>
</dbReference>
<accession>A0A927BZL9</accession>
<dbReference type="InterPro" id="IPR017871">
    <property type="entry name" value="ABC_transporter-like_CS"/>
</dbReference>
<gene>
    <name evidence="11" type="primary">uup</name>
    <name evidence="14" type="ORF">IB286_05825</name>
</gene>
<evidence type="ECO:0000256" key="4">
    <source>
        <dbReference type="ARBA" id="ARBA00022763"/>
    </source>
</evidence>
<keyword evidence="3 11" id="KW-0547">Nucleotide-binding</keyword>
<dbReference type="GO" id="GO:0005524">
    <property type="term" value="F:ATP binding"/>
    <property type="evidence" value="ECO:0007669"/>
    <property type="project" value="UniProtKB-UniRule"/>
</dbReference>